<feature type="binding site" description="axial binding residue" evidence="14">
    <location>
        <position position="85"/>
    </location>
    <ligand>
        <name>heme</name>
        <dbReference type="ChEBI" id="CHEBI:30413"/>
    </ligand>
    <ligandPart>
        <name>Fe</name>
        <dbReference type="ChEBI" id="CHEBI:18248"/>
    </ligandPart>
</feature>
<dbReference type="PANTHER" id="PTHR40255">
    <property type="entry name" value="UPF0093 MEMBRANE PROTEIN SLR1790"/>
    <property type="match status" value="1"/>
</dbReference>
<dbReference type="NCBIfam" id="TIGR00701">
    <property type="entry name" value="protoporphyrinogen oxidase HemJ"/>
    <property type="match status" value="1"/>
</dbReference>
<keyword evidence="9 14" id="KW-1133">Transmembrane helix</keyword>
<feature type="transmembrane region" description="Helical" evidence="14">
    <location>
        <begin position="81"/>
        <end position="99"/>
    </location>
</feature>
<evidence type="ECO:0000256" key="2">
    <source>
        <dbReference type="ARBA" id="ARBA00005073"/>
    </source>
</evidence>
<evidence type="ECO:0000256" key="13">
    <source>
        <dbReference type="ARBA" id="ARBA00048390"/>
    </source>
</evidence>
<evidence type="ECO:0000256" key="11">
    <source>
        <dbReference type="ARBA" id="ARBA00023004"/>
    </source>
</evidence>
<dbReference type="AlphaFoldDB" id="A0A8S0WXX8"/>
<dbReference type="EC" id="1.3.99.-" evidence="14 15"/>
<organism evidence="16 17">
    <name type="scientific">Candidatus Methylobacter favarea</name>
    <dbReference type="NCBI Taxonomy" id="2707345"/>
    <lineage>
        <taxon>Bacteria</taxon>
        <taxon>Pseudomonadati</taxon>
        <taxon>Pseudomonadota</taxon>
        <taxon>Gammaproteobacteria</taxon>
        <taxon>Methylococcales</taxon>
        <taxon>Methylococcaceae</taxon>
        <taxon>Methylobacter</taxon>
    </lineage>
</organism>
<comment type="similarity">
    <text evidence="3 14 15">Belongs to the HemJ family.</text>
</comment>
<evidence type="ECO:0000256" key="9">
    <source>
        <dbReference type="ARBA" id="ARBA00022989"/>
    </source>
</evidence>
<proteinExistence type="inferred from homology"/>
<evidence type="ECO:0000256" key="6">
    <source>
        <dbReference type="ARBA" id="ARBA00022617"/>
    </source>
</evidence>
<comment type="subunit">
    <text evidence="14">Homodimer.</text>
</comment>
<evidence type="ECO:0000313" key="17">
    <source>
        <dbReference type="Proteomes" id="UP000494216"/>
    </source>
</evidence>
<evidence type="ECO:0000256" key="4">
    <source>
        <dbReference type="ARBA" id="ARBA00017504"/>
    </source>
</evidence>
<feature type="transmembrane region" description="Helical" evidence="14">
    <location>
        <begin position="120"/>
        <end position="138"/>
    </location>
</feature>
<evidence type="ECO:0000256" key="7">
    <source>
        <dbReference type="ARBA" id="ARBA00022692"/>
    </source>
</evidence>
<dbReference type="HAMAP" id="MF_02239">
    <property type="entry name" value="HemJ"/>
    <property type="match status" value="1"/>
</dbReference>
<keyword evidence="7 14" id="KW-0812">Transmembrane</keyword>
<evidence type="ECO:0000256" key="12">
    <source>
        <dbReference type="ARBA" id="ARBA00023136"/>
    </source>
</evidence>
<dbReference type="GO" id="GO:0046872">
    <property type="term" value="F:metal ion binding"/>
    <property type="evidence" value="ECO:0007669"/>
    <property type="project" value="UniProtKB-UniRule"/>
</dbReference>
<accession>A0A8S0WXX8</accession>
<dbReference type="RefSeq" id="WP_174624356.1">
    <property type="nucleotide sequence ID" value="NZ_CADCXN010000001.1"/>
</dbReference>
<keyword evidence="8 14" id="KW-0479">Metal-binding</keyword>
<evidence type="ECO:0000256" key="15">
    <source>
        <dbReference type="PIRNR" id="PIRNR004638"/>
    </source>
</evidence>
<evidence type="ECO:0000256" key="3">
    <source>
        <dbReference type="ARBA" id="ARBA00006501"/>
    </source>
</evidence>
<comment type="caution">
    <text evidence="16">The sequence shown here is derived from an EMBL/GenBank/DDBJ whole genome shotgun (WGS) entry which is preliminary data.</text>
</comment>
<comment type="cofactor">
    <cofactor evidence="14 15">
        <name>heme b</name>
        <dbReference type="ChEBI" id="CHEBI:60344"/>
    </cofactor>
    <text evidence="14 15">Binds 1 heme b (iron(II)-protoporphyrin IX) group per subunit.</text>
</comment>
<gene>
    <name evidence="16" type="ORF">METHB2_10183</name>
</gene>
<evidence type="ECO:0000256" key="14">
    <source>
        <dbReference type="HAMAP-Rule" id="MF_02239"/>
    </source>
</evidence>
<keyword evidence="12 14" id="KW-0472">Membrane</keyword>
<dbReference type="GO" id="GO:0070818">
    <property type="term" value="F:protoporphyrinogen oxidase activity"/>
    <property type="evidence" value="ECO:0007669"/>
    <property type="project" value="UniProtKB-UniRule"/>
</dbReference>
<dbReference type="InterPro" id="IPR005265">
    <property type="entry name" value="HemJ-like"/>
</dbReference>
<dbReference type="PANTHER" id="PTHR40255:SF1">
    <property type="entry name" value="PROTOPORPHYRINOGEN IX OXIDASE"/>
    <property type="match status" value="1"/>
</dbReference>
<dbReference type="GO" id="GO:0006782">
    <property type="term" value="P:protoporphyrinogen IX biosynthetic process"/>
    <property type="evidence" value="ECO:0007669"/>
    <property type="project" value="UniProtKB-UniRule"/>
</dbReference>
<keyword evidence="6 14" id="KW-0349">Heme</keyword>
<dbReference type="Pfam" id="PF03653">
    <property type="entry name" value="UPF0093"/>
    <property type="match status" value="1"/>
</dbReference>
<protein>
    <recommendedName>
        <fullName evidence="4 14">Protoporphyrinogen IX oxidase</fullName>
        <shortName evidence="14">PPO</shortName>
        <ecNumber evidence="14 15">1.3.99.-</ecNumber>
    </recommendedName>
</protein>
<comment type="pathway">
    <text evidence="2 14 15">Porphyrin-containing compound metabolism; protoporphyrin-IX biosynthesis; protoporphyrin-IX from protoporphyrinogen-IX: step 1/1.</text>
</comment>
<evidence type="ECO:0000313" key="16">
    <source>
        <dbReference type="EMBL" id="CAA9889343.1"/>
    </source>
</evidence>
<keyword evidence="10 14" id="KW-0560">Oxidoreductase</keyword>
<feature type="transmembrane region" description="Helical" evidence="14">
    <location>
        <begin position="6"/>
        <end position="27"/>
    </location>
</feature>
<keyword evidence="5 14" id="KW-1003">Cell membrane</keyword>
<evidence type="ECO:0000256" key="5">
    <source>
        <dbReference type="ARBA" id="ARBA00022475"/>
    </source>
</evidence>
<name>A0A8S0WXX8_9GAMM</name>
<comment type="function">
    <text evidence="14 15">Catalyzes the oxidation of protoporphyrinogen IX to protoporphyrin IX.</text>
</comment>
<evidence type="ECO:0000256" key="10">
    <source>
        <dbReference type="ARBA" id="ARBA00023002"/>
    </source>
</evidence>
<comment type="subcellular location">
    <subcellularLocation>
        <location evidence="1 14">Cell membrane</location>
        <topology evidence="1 14">Multi-pass membrane protein</topology>
    </subcellularLocation>
</comment>
<keyword evidence="17" id="KW-1185">Reference proteome</keyword>
<evidence type="ECO:0000256" key="8">
    <source>
        <dbReference type="ARBA" id="ARBA00022723"/>
    </source>
</evidence>
<keyword evidence="11 14" id="KW-0408">Iron</keyword>
<evidence type="ECO:0000256" key="1">
    <source>
        <dbReference type="ARBA" id="ARBA00004651"/>
    </source>
</evidence>
<comment type="catalytic activity">
    <reaction evidence="13 14 15">
        <text>protoporphyrinogen IX + 3 A = protoporphyrin IX + 3 AH2</text>
        <dbReference type="Rhea" id="RHEA:62000"/>
        <dbReference type="ChEBI" id="CHEBI:13193"/>
        <dbReference type="ChEBI" id="CHEBI:17499"/>
        <dbReference type="ChEBI" id="CHEBI:57306"/>
        <dbReference type="ChEBI" id="CHEBI:57307"/>
    </reaction>
</comment>
<dbReference type="Proteomes" id="UP000494216">
    <property type="component" value="Unassembled WGS sequence"/>
</dbReference>
<dbReference type="EMBL" id="CADCXN010000001">
    <property type="protein sequence ID" value="CAA9889343.1"/>
    <property type="molecule type" value="Genomic_DNA"/>
</dbReference>
<feature type="transmembrane region" description="Helical" evidence="14">
    <location>
        <begin position="48"/>
        <end position="69"/>
    </location>
</feature>
<dbReference type="PIRSF" id="PIRSF004638">
    <property type="entry name" value="UCP004638"/>
    <property type="match status" value="1"/>
</dbReference>
<reference evidence="16 17" key="1">
    <citation type="submission" date="2020-02" db="EMBL/GenBank/DDBJ databases">
        <authorList>
            <person name="Hogendoorn C."/>
        </authorList>
    </citation>
    <scope>NUCLEOTIDE SEQUENCE [LARGE SCALE GENOMIC DNA]</scope>
    <source>
        <strain evidence="16">METHB21</strain>
    </source>
</reference>
<sequence>MLWLKAFHLIFMVTWFAGLFYLPRLYVYHAQSSDEISNERFKVMERKLFFGIMTPGMLLTFLFGIWMLADYAWDIYSASGWLHAKLALLALLLVYHYYCGRWLFDFKRDRNRHNHVFYRWMNEVPVLFLVGIVILAVVKPF</sequence>
<feature type="binding site" description="axial binding residue" evidence="14">
    <location>
        <position position="8"/>
    </location>
    <ligand>
        <name>heme</name>
        <dbReference type="ChEBI" id="CHEBI:30413"/>
    </ligand>
    <ligandPart>
        <name>Fe</name>
        <dbReference type="ChEBI" id="CHEBI:18248"/>
    </ligandPart>
</feature>
<dbReference type="GO" id="GO:0005886">
    <property type="term" value="C:plasma membrane"/>
    <property type="evidence" value="ECO:0007669"/>
    <property type="project" value="UniProtKB-SubCell"/>
</dbReference>